<reference evidence="2" key="1">
    <citation type="journal article" date="2019" name="Int. J. Syst. Evol. Microbiol.">
        <title>The Global Catalogue of Microorganisms (GCM) 10K type strain sequencing project: providing services to taxonomists for standard genome sequencing and annotation.</title>
        <authorList>
            <consortium name="The Broad Institute Genomics Platform"/>
            <consortium name="The Broad Institute Genome Sequencing Center for Infectious Disease"/>
            <person name="Wu L."/>
            <person name="Ma J."/>
        </authorList>
    </citation>
    <scope>NUCLEOTIDE SEQUENCE [LARGE SCALE GENOMIC DNA]</scope>
    <source>
        <strain evidence="2">JCM 31047</strain>
    </source>
</reference>
<name>A0A8H9L8J7_9DEIO</name>
<keyword evidence="2" id="KW-1185">Reference proteome</keyword>
<accession>A0A8H9L8J7</accession>
<sequence length="70" mass="7524">MRLASRRQQAKKFGGGVEREEQIARPGCPHLLAFRVAAALQRVTPDTPARLAGHPFALMSGLLITVQGSS</sequence>
<evidence type="ECO:0000313" key="1">
    <source>
        <dbReference type="EMBL" id="GGM58346.1"/>
    </source>
</evidence>
<organism evidence="1 2">
    <name type="scientific">Deinococcus arenae</name>
    <dbReference type="NCBI Taxonomy" id="1452751"/>
    <lineage>
        <taxon>Bacteria</taxon>
        <taxon>Thermotogati</taxon>
        <taxon>Deinococcota</taxon>
        <taxon>Deinococci</taxon>
        <taxon>Deinococcales</taxon>
        <taxon>Deinococcaceae</taxon>
        <taxon>Deinococcus</taxon>
    </lineage>
</organism>
<gene>
    <name evidence="1" type="ORF">GCM10008956_37440</name>
</gene>
<evidence type="ECO:0000313" key="2">
    <source>
        <dbReference type="Proteomes" id="UP000600547"/>
    </source>
</evidence>
<dbReference type="EMBL" id="BMQG01000025">
    <property type="protein sequence ID" value="GGM58346.1"/>
    <property type="molecule type" value="Genomic_DNA"/>
</dbReference>
<dbReference type="RefSeq" id="WP_155300371.1">
    <property type="nucleotide sequence ID" value="NZ_BMQG01000025.1"/>
</dbReference>
<dbReference type="Proteomes" id="UP000600547">
    <property type="component" value="Unassembled WGS sequence"/>
</dbReference>
<comment type="caution">
    <text evidence="1">The sequence shown here is derived from an EMBL/GenBank/DDBJ whole genome shotgun (WGS) entry which is preliminary data.</text>
</comment>
<protein>
    <submittedName>
        <fullName evidence="1">Uncharacterized protein</fullName>
    </submittedName>
</protein>
<dbReference type="AlphaFoldDB" id="A0A8H9L8J7"/>
<proteinExistence type="predicted"/>